<dbReference type="InterPro" id="IPR025867">
    <property type="entry name" value="MnmE_helical"/>
</dbReference>
<dbReference type="GO" id="GO:0030488">
    <property type="term" value="P:tRNA methylation"/>
    <property type="evidence" value="ECO:0007669"/>
    <property type="project" value="TreeGrafter"/>
</dbReference>
<name>A0A3B0YQ03_9ZZZZ</name>
<dbReference type="Gene3D" id="3.40.50.300">
    <property type="entry name" value="P-loop containing nucleotide triphosphate hydrolases"/>
    <property type="match status" value="1"/>
</dbReference>
<evidence type="ECO:0000313" key="2">
    <source>
        <dbReference type="EMBL" id="VAW78770.1"/>
    </source>
</evidence>
<organism evidence="2">
    <name type="scientific">hydrothermal vent metagenome</name>
    <dbReference type="NCBI Taxonomy" id="652676"/>
    <lineage>
        <taxon>unclassified sequences</taxon>
        <taxon>metagenomes</taxon>
        <taxon>ecological metagenomes</taxon>
    </lineage>
</organism>
<dbReference type="EMBL" id="UOFN01000101">
    <property type="protein sequence ID" value="VAW78770.1"/>
    <property type="molecule type" value="Genomic_DNA"/>
</dbReference>
<dbReference type="PANTHER" id="PTHR42714:SF2">
    <property type="entry name" value="TRNA MODIFICATION GTPASE GTPBP3, MITOCHONDRIAL"/>
    <property type="match status" value="1"/>
</dbReference>
<dbReference type="InterPro" id="IPR027417">
    <property type="entry name" value="P-loop_NTPase"/>
</dbReference>
<dbReference type="Pfam" id="PF12631">
    <property type="entry name" value="MnmE_helical"/>
    <property type="match status" value="1"/>
</dbReference>
<evidence type="ECO:0000259" key="1">
    <source>
        <dbReference type="Pfam" id="PF12631"/>
    </source>
</evidence>
<gene>
    <name evidence="2" type="ORF">MNBD_GAMMA15-1199</name>
</gene>
<dbReference type="GO" id="GO:0002098">
    <property type="term" value="P:tRNA wobble uridine modification"/>
    <property type="evidence" value="ECO:0007669"/>
    <property type="project" value="TreeGrafter"/>
</dbReference>
<proteinExistence type="predicted"/>
<dbReference type="GO" id="GO:0005829">
    <property type="term" value="C:cytosol"/>
    <property type="evidence" value="ECO:0007669"/>
    <property type="project" value="TreeGrafter"/>
</dbReference>
<dbReference type="AlphaFoldDB" id="A0A3B0YQ03"/>
<dbReference type="InterPro" id="IPR027368">
    <property type="entry name" value="MnmE_dom2"/>
</dbReference>
<sequence length="118" mass="12648">KTDLTGRKTGIDTDNTQQAIALSTCTGEGMDALRDHLKQLMGYQGASGGGFSARRRHVDALQRATQHLQNASVHLEDGTGELLAEELRLAQQPLSTITGEFSSDDLLGEIFSGFCIGK</sequence>
<dbReference type="Gene3D" id="1.20.120.430">
    <property type="entry name" value="tRNA modification GTPase MnmE domain 2"/>
    <property type="match status" value="1"/>
</dbReference>
<reference evidence="2" key="1">
    <citation type="submission" date="2018-06" db="EMBL/GenBank/DDBJ databases">
        <authorList>
            <person name="Zhirakovskaya E."/>
        </authorList>
    </citation>
    <scope>NUCLEOTIDE SEQUENCE</scope>
</reference>
<feature type="non-terminal residue" evidence="2">
    <location>
        <position position="1"/>
    </location>
</feature>
<accession>A0A3B0YQ03</accession>
<protein>
    <submittedName>
        <fullName evidence="2">tRNA-5-carboxymethylaminomethyl-2-thiouridine(34) synthesis protein MnmE</fullName>
    </submittedName>
</protein>
<feature type="domain" description="MnmE helical" evidence="1">
    <location>
        <begin position="3"/>
        <end position="115"/>
    </location>
</feature>
<dbReference type="SUPFAM" id="SSF116878">
    <property type="entry name" value="TrmE connector domain"/>
    <property type="match status" value="1"/>
</dbReference>
<dbReference type="PANTHER" id="PTHR42714">
    <property type="entry name" value="TRNA MODIFICATION GTPASE GTPBP3"/>
    <property type="match status" value="1"/>
</dbReference>